<reference evidence="2" key="2">
    <citation type="submission" date="2020-05" db="UniProtKB">
        <authorList>
            <consortium name="EnsemblMetazoa"/>
        </authorList>
    </citation>
    <scope>IDENTIFICATION</scope>
    <source>
        <strain evidence="2">IAEA</strain>
    </source>
</reference>
<feature type="compositionally biased region" description="Polar residues" evidence="1">
    <location>
        <begin position="1484"/>
        <end position="1502"/>
    </location>
</feature>
<dbReference type="VEuPathDB" id="VectorBase:GBRI006328"/>
<reference evidence="3" key="1">
    <citation type="submission" date="2014-03" db="EMBL/GenBank/DDBJ databases">
        <authorList>
            <person name="Aksoy S."/>
            <person name="Warren W."/>
            <person name="Wilson R.K."/>
        </authorList>
    </citation>
    <scope>NUCLEOTIDE SEQUENCE [LARGE SCALE GENOMIC DNA]</scope>
    <source>
        <strain evidence="3">IAEA</strain>
    </source>
</reference>
<accession>A0A1A9W4S4</accession>
<dbReference type="PRINTS" id="PR01217">
    <property type="entry name" value="PRICHEXTENSN"/>
</dbReference>
<evidence type="ECO:0000313" key="2">
    <source>
        <dbReference type="EnsemblMetazoa" id="GBRI006328-PA"/>
    </source>
</evidence>
<evidence type="ECO:0000256" key="1">
    <source>
        <dbReference type="SAM" id="MobiDB-lite"/>
    </source>
</evidence>
<feature type="compositionally biased region" description="Polar residues" evidence="1">
    <location>
        <begin position="966"/>
        <end position="981"/>
    </location>
</feature>
<keyword evidence="3" id="KW-1185">Reference proteome</keyword>
<organism evidence="2 3">
    <name type="scientific">Glossina brevipalpis</name>
    <dbReference type="NCBI Taxonomy" id="37001"/>
    <lineage>
        <taxon>Eukaryota</taxon>
        <taxon>Metazoa</taxon>
        <taxon>Ecdysozoa</taxon>
        <taxon>Arthropoda</taxon>
        <taxon>Hexapoda</taxon>
        <taxon>Insecta</taxon>
        <taxon>Pterygota</taxon>
        <taxon>Neoptera</taxon>
        <taxon>Endopterygota</taxon>
        <taxon>Diptera</taxon>
        <taxon>Brachycera</taxon>
        <taxon>Muscomorpha</taxon>
        <taxon>Hippoboscoidea</taxon>
        <taxon>Glossinidae</taxon>
        <taxon>Glossina</taxon>
    </lineage>
</organism>
<feature type="region of interest" description="Disordered" evidence="1">
    <location>
        <begin position="1271"/>
        <end position="1297"/>
    </location>
</feature>
<sequence>MLISNKATPLSNNLRLGCLRSLLNSRAIYLKIVMLLGLITAIGADVSDLFAHSNNLQEDGYHYDRPVGYEPFSIHSKYDTPRSELYEKKPVVPQYESRKLQTAFRQELPKYEIPLKAGPKPLQQFSKLDTIEPTAPTYKRPETSVSKYNTPKSQLTISKFSDSEHVFPKYEAAREGAPKYDVPKFQRTKSLLEVPTPLVPKYENLQLSNSKYTPQEPQSILTKYERSKPAIANSEVPRPFVPKYEAPKQEAVTVKYQASKNLFTNYESPKPFTFKTQIPPFVPTSHTVQSEINEYNTHKSSFSIHETPKPIVAKLKTPELKLTTDKHAPFKPEKTNYATLNPKYESEHHHPLAQKFEDQQKNDIFTYDKSKPPKAGELREDGYHYEVPQKAFEIVKPAILTNSVVQQKLKSEYSPSLSQSTTALPHITTKTAYVVTTTSPRPSPSFVYPIESISHTSASQTSAPKNTVIITPKPKTEYFPHVANAVHVSFPSYKTDAIAVKKEYSAPIIQQTFNPEPVAISSTHKPISSVTPQQPIVPTKIINEYFAPKHANARDNVQPILSTIPTYKPILAATKYPDTQKPGEPQKITNEYIPPKQKIAAPIKVQQTPQSFVVPTTSTSESSPLIPKKAIISPGPTKLSNEYFSPKVAIVSTKEQTQQPIIVATTPVYKSISEVTQVFNIPNKLGVPRKFTNEYVSQTKPIIPGKAQSTQRPAIVATTLAYESIPEITKSTTKTPEVLTKLTNEYLPPQLPVTPAKVESTQHPILIATTSTYKPILEVTKFSGTSKKPVLPFKFTKEYLPPQKPVDPVKVEPTPPPITVISTPAYKPTLAVTKFSNIPKPPEVPAKFTNEYLPPPKPVVPVQVQQTQRPVTVISTPAYKPIPEIITFSSVPKIPEVLAKFTNEYVPPKPVVPVKVQPTQPSVTIVSTPAYKPTPEPLVPVKVQPTQPPVTVISTPAYKPTPEVTKLSSTQKTPENPTKFTNEYVPPPPKPLVPVKDQPTQRPVTVISTPAYKPTTEVTKFSTESKIPETPAKFSNEYLPPSKPVIPVKVQPTQRPVTAISTPAYEPTPEVTTLSSTPKPPEVPAKFTNEYIPPPKPIVPVKVQPTQRPVTAISTPAYKPIPEVTKFSSVPKLPEFPVKFANEYVPPLTPIVPVKVQTTHRPVTVISTPAYKPTTDVTKFFSLPKIPEVPAKFTNEYLPPPKPVVPVKIQPTQRPVTVSSTPAYKPTPEVIKLSSTQKTPENPTKFTNEYLPPPKPVVPIKVQPTQRPVAVSNTSAHKPTPEVTKLSSTPKTPEIPAKFTNEYLPPSKPVVPVKVEPTQLPVVAAVTPAYKPTQAVAAITTTHKPFSIISESPVIKQKPTVTNKVVDKYLPPNTTHKPVSSSTKYRFTEDERPKLNYEYLPPKASFARVQTTATPFKAITTSTKKPTPVTGKYTPPTQKKTESTRINKPQSKKPGTVTTKSVNQKVSPKVKNIDKQSKPVLTAVTKTPPSKQITTTTKSPIITQKPGKPFKAVKNTHNPTTVVPKLPAKSINQGKTKVSKPAKPDNQYLPPVTKESQPSRSSPAPAKPHRPTNQIDLVKQKTAAPSRKSSPTTKVPKPLRASSPSPKRKPLPNKTVLVTPKPSIPIDNSKKQLPATPNPFVNTANIEKPTIPPRAKIEHLPSIAKFPSIISNEKPKTTFLPVNPTNFIQSVDVDYGTPNLPHQGYYYPNNPQPPFSF</sequence>
<feature type="compositionally biased region" description="Polar residues" evidence="1">
    <location>
        <begin position="1456"/>
        <end position="1466"/>
    </location>
</feature>
<dbReference type="STRING" id="37001.A0A1A9W4S4"/>
<dbReference type="Proteomes" id="UP000091820">
    <property type="component" value="Unassembled WGS sequence"/>
</dbReference>
<protein>
    <submittedName>
        <fullName evidence="2">Uncharacterized protein</fullName>
    </submittedName>
</protein>
<feature type="compositionally biased region" description="Polar residues" evidence="1">
    <location>
        <begin position="1233"/>
        <end position="1247"/>
    </location>
</feature>
<feature type="region of interest" description="Disordered" evidence="1">
    <location>
        <begin position="952"/>
        <end position="1001"/>
    </location>
</feature>
<feature type="region of interest" description="Disordered" evidence="1">
    <location>
        <begin position="1421"/>
        <end position="1647"/>
    </location>
</feature>
<dbReference type="EnsemblMetazoa" id="GBRI006328-RA">
    <property type="protein sequence ID" value="GBRI006328-PA"/>
    <property type="gene ID" value="GBRI006328"/>
</dbReference>
<feature type="region of interest" description="Disordered" evidence="1">
    <location>
        <begin position="1233"/>
        <end position="1255"/>
    </location>
</feature>
<name>A0A1A9W4S4_9MUSC</name>
<proteinExistence type="predicted"/>
<evidence type="ECO:0000313" key="3">
    <source>
        <dbReference type="Proteomes" id="UP000091820"/>
    </source>
</evidence>